<organism evidence="6 7">
    <name type="scientific">Folsomia candida</name>
    <name type="common">Springtail</name>
    <dbReference type="NCBI Taxonomy" id="158441"/>
    <lineage>
        <taxon>Eukaryota</taxon>
        <taxon>Metazoa</taxon>
        <taxon>Ecdysozoa</taxon>
        <taxon>Arthropoda</taxon>
        <taxon>Hexapoda</taxon>
        <taxon>Collembola</taxon>
        <taxon>Entomobryomorpha</taxon>
        <taxon>Isotomoidea</taxon>
        <taxon>Isotomidae</taxon>
        <taxon>Proisotominae</taxon>
        <taxon>Folsomia</taxon>
    </lineage>
</organism>
<reference evidence="6 7" key="1">
    <citation type="submission" date="2015-12" db="EMBL/GenBank/DDBJ databases">
        <title>The genome of Folsomia candida.</title>
        <authorList>
            <person name="Faddeeva A."/>
            <person name="Derks M.F."/>
            <person name="Anvar Y."/>
            <person name="Smit S."/>
            <person name="Van Straalen N."/>
            <person name="Roelofs D."/>
        </authorList>
    </citation>
    <scope>NUCLEOTIDE SEQUENCE [LARGE SCALE GENOMIC DNA]</scope>
    <source>
        <strain evidence="6 7">VU population</strain>
        <tissue evidence="6">Whole body</tissue>
    </source>
</reference>
<comment type="caution">
    <text evidence="6">The sequence shown here is derived from an EMBL/GenBank/DDBJ whole genome shotgun (WGS) entry which is preliminary data.</text>
</comment>
<keyword evidence="7" id="KW-1185">Reference proteome</keyword>
<dbReference type="AlphaFoldDB" id="A0A226CVP1"/>
<feature type="domain" description="Carboxylesterase type B" evidence="5">
    <location>
        <begin position="4"/>
        <end position="207"/>
    </location>
</feature>
<dbReference type="PANTHER" id="PTHR43142">
    <property type="entry name" value="CARBOXYLIC ESTER HYDROLASE"/>
    <property type="match status" value="1"/>
</dbReference>
<keyword evidence="4" id="KW-0325">Glycoprotein</keyword>
<accession>A0A226CVP1</accession>
<protein>
    <submittedName>
        <fullName evidence="6">Carboxylesterase 4A</fullName>
    </submittedName>
</protein>
<comment type="similarity">
    <text evidence="1">Belongs to the type-B carboxylesterase/lipase family.</text>
</comment>
<evidence type="ECO:0000256" key="3">
    <source>
        <dbReference type="ARBA" id="ARBA00022801"/>
    </source>
</evidence>
<evidence type="ECO:0000313" key="6">
    <source>
        <dbReference type="EMBL" id="OXA37053.1"/>
    </source>
</evidence>
<evidence type="ECO:0000256" key="4">
    <source>
        <dbReference type="ARBA" id="ARBA00023180"/>
    </source>
</evidence>
<dbReference type="GO" id="GO:0052689">
    <property type="term" value="F:carboxylic ester hydrolase activity"/>
    <property type="evidence" value="ECO:0007669"/>
    <property type="project" value="UniProtKB-KW"/>
</dbReference>
<sequence>MMMITRDDGSFGLTRYHEEYLIPNGLVNDTEFMRDKMVQAVFKAIGIHDPGHTVSGAFTKMYMVEEARLAGNFSLMVPSLFDLMSVIFFKAGTLRTIQLHSRLNSDTYYFSFEYEGRYKRHPFYSNYQGEVGHADDQIYLFSLSGEFNEEEQVLSDMMVDYYANFMYTGNPNTFPPGEAPSSLPFWPKFDTNSEKYLIIDENTREASKYEDTWAVANRKRKL</sequence>
<dbReference type="InterPro" id="IPR029058">
    <property type="entry name" value="AB_hydrolase_fold"/>
</dbReference>
<keyword evidence="2" id="KW-0719">Serine esterase</keyword>
<dbReference type="OrthoDB" id="3200163at2759"/>
<evidence type="ECO:0000256" key="1">
    <source>
        <dbReference type="ARBA" id="ARBA00005964"/>
    </source>
</evidence>
<dbReference type="InterPro" id="IPR002018">
    <property type="entry name" value="CarbesteraseB"/>
</dbReference>
<keyword evidence="3" id="KW-0378">Hydrolase</keyword>
<dbReference type="SUPFAM" id="SSF53474">
    <property type="entry name" value="alpha/beta-Hydrolases"/>
    <property type="match status" value="1"/>
</dbReference>
<dbReference type="EMBL" id="LNIX01000065">
    <property type="protein sequence ID" value="OXA37053.1"/>
    <property type="molecule type" value="Genomic_DNA"/>
</dbReference>
<evidence type="ECO:0000313" key="7">
    <source>
        <dbReference type="Proteomes" id="UP000198287"/>
    </source>
</evidence>
<dbReference type="Gene3D" id="3.40.50.1820">
    <property type="entry name" value="alpha/beta hydrolase"/>
    <property type="match status" value="1"/>
</dbReference>
<dbReference type="OMA" id="YHEEYLI"/>
<proteinExistence type="inferred from homology"/>
<gene>
    <name evidence="6" type="ORF">Fcan01_28159</name>
</gene>
<evidence type="ECO:0000256" key="2">
    <source>
        <dbReference type="ARBA" id="ARBA00022487"/>
    </source>
</evidence>
<dbReference type="Pfam" id="PF00135">
    <property type="entry name" value="COesterase"/>
    <property type="match status" value="1"/>
</dbReference>
<evidence type="ECO:0000259" key="5">
    <source>
        <dbReference type="Pfam" id="PF00135"/>
    </source>
</evidence>
<dbReference type="Proteomes" id="UP000198287">
    <property type="component" value="Unassembled WGS sequence"/>
</dbReference>
<dbReference type="PANTHER" id="PTHR43142:SF1">
    <property type="entry name" value="CARBOXYLIC ESTER HYDROLASE"/>
    <property type="match status" value="1"/>
</dbReference>
<name>A0A226CVP1_FOLCA</name>